<feature type="domain" description="Reverse transcriptase Ty1/copia-type" evidence="2">
    <location>
        <begin position="1154"/>
        <end position="1247"/>
    </location>
</feature>
<gene>
    <name evidence="4" type="ORF">Tci_023076</name>
</gene>
<keyword evidence="4" id="KW-0695">RNA-directed DNA polymerase</keyword>
<evidence type="ECO:0000256" key="1">
    <source>
        <dbReference type="SAM" id="MobiDB-lite"/>
    </source>
</evidence>
<organism evidence="4">
    <name type="scientific">Tanacetum cinerariifolium</name>
    <name type="common">Dalmatian daisy</name>
    <name type="synonym">Chrysanthemum cinerariifolium</name>
    <dbReference type="NCBI Taxonomy" id="118510"/>
    <lineage>
        <taxon>Eukaryota</taxon>
        <taxon>Viridiplantae</taxon>
        <taxon>Streptophyta</taxon>
        <taxon>Embryophyta</taxon>
        <taxon>Tracheophyta</taxon>
        <taxon>Spermatophyta</taxon>
        <taxon>Magnoliopsida</taxon>
        <taxon>eudicotyledons</taxon>
        <taxon>Gunneridae</taxon>
        <taxon>Pentapetalae</taxon>
        <taxon>asterids</taxon>
        <taxon>campanulids</taxon>
        <taxon>Asterales</taxon>
        <taxon>Asteraceae</taxon>
        <taxon>Asteroideae</taxon>
        <taxon>Anthemideae</taxon>
        <taxon>Anthemidinae</taxon>
        <taxon>Tanacetum</taxon>
    </lineage>
</organism>
<dbReference type="InterPro" id="IPR043128">
    <property type="entry name" value="Rev_trsase/Diguanyl_cyclase"/>
</dbReference>
<evidence type="ECO:0000259" key="2">
    <source>
        <dbReference type="Pfam" id="PF07727"/>
    </source>
</evidence>
<evidence type="ECO:0000259" key="3">
    <source>
        <dbReference type="Pfam" id="PF17919"/>
    </source>
</evidence>
<feature type="region of interest" description="Disordered" evidence="1">
    <location>
        <begin position="988"/>
        <end position="1027"/>
    </location>
</feature>
<name>A0A6L2KNT5_TANCI</name>
<protein>
    <submittedName>
        <fullName evidence="4">Reverse transcriptase domain-containing protein</fullName>
    </submittedName>
</protein>
<dbReference type="PANTHER" id="PTHR33067">
    <property type="entry name" value="RNA-DIRECTED DNA POLYMERASE-RELATED"/>
    <property type="match status" value="1"/>
</dbReference>
<evidence type="ECO:0000313" key="4">
    <source>
        <dbReference type="EMBL" id="GEU51098.1"/>
    </source>
</evidence>
<dbReference type="Gene3D" id="2.40.70.10">
    <property type="entry name" value="Acid Proteases"/>
    <property type="match status" value="1"/>
</dbReference>
<dbReference type="Gene3D" id="3.30.70.270">
    <property type="match status" value="1"/>
</dbReference>
<dbReference type="GO" id="GO:0003964">
    <property type="term" value="F:RNA-directed DNA polymerase activity"/>
    <property type="evidence" value="ECO:0007669"/>
    <property type="project" value="UniProtKB-KW"/>
</dbReference>
<keyword evidence="4" id="KW-0808">Transferase</keyword>
<accession>A0A6L2KNT5</accession>
<dbReference type="Pfam" id="PF07727">
    <property type="entry name" value="RVT_2"/>
    <property type="match status" value="1"/>
</dbReference>
<dbReference type="SUPFAM" id="SSF56672">
    <property type="entry name" value="DNA/RNA polymerases"/>
    <property type="match status" value="1"/>
</dbReference>
<feature type="region of interest" description="Disordered" evidence="1">
    <location>
        <begin position="285"/>
        <end position="304"/>
    </location>
</feature>
<proteinExistence type="predicted"/>
<feature type="domain" description="Reverse transcriptase/retrotransposon-derived protein RNase H-like" evidence="3">
    <location>
        <begin position="797"/>
        <end position="852"/>
    </location>
</feature>
<dbReference type="EMBL" id="BKCJ010002814">
    <property type="protein sequence ID" value="GEU51098.1"/>
    <property type="molecule type" value="Genomic_DNA"/>
</dbReference>
<dbReference type="Gene3D" id="3.10.20.370">
    <property type="match status" value="1"/>
</dbReference>
<dbReference type="CDD" id="cd00303">
    <property type="entry name" value="retropepsin_like"/>
    <property type="match status" value="1"/>
</dbReference>
<sequence length="1782" mass="201037">MADQRTIAQLLQAPTEGYEDAIVVPAITADNFELKHELHQLDTFYNPLNSKDQDSLNSATGGNFLDIIPRKCLAIIEGKSKVCYSRNKPVVSKVSMNASTSGVSPDVAELKDMVKALLLDKKSKNQSPATMKAVEESCVTCGGAHSYRNCQTTDGNNYRDNIQEFVSQAFAVNYNQGNTSYRLVYQPPVFQPPAYQAPVNQALAPQTQCVSKEDFLAYAKANDAVMRNMQTQGQNMQNQLTNLTDLITKFLNSNTASTLSSSTVPSNTIANPKRDLKAITTRSSVSYDGPQISPPPSSLSKVVENEPEPVTSPIFEPEIALISASKPNSKASIPYPSRRNDERNHEKANNQIEKFYQIFKDMSFEISFTDALILMPKFTSTLKALIGNTEKLSEMAQTPLNEHCSAVLLKNLPKKLGDPGEFMIPCDFPGMAECLALADLGASINLMPFSMWKRLSLLDLTLTCMTLKLADRSISRPVGVSEDVYVKVGSFHFSADFAIVYIDDDPRLPLILGRSFLKTGRALIDVFEGELTLRVDKEAITFNLDQTSRYSANYSDITTKRIDVLDMACEEYSQERSMHFLLFKMNPLHLNFINLISTQRGTYFLEAFLNNDPSLPAPNQRNYMPEFRKELKICEAKSEKSSVDEPPVVELKDLPPHLEYAFLEGDDKLPVIIAKDLSVEEKTALLTVLNPWVSPVHCVPKKEGFTVVENEDNELIPTRLVTGWRKPHSPAHTKRLIIATCLLGYAMLQARFRERMLKRCEDPNLCINWEKSHFMVKEGIVLGHKISKKWIEVDKAKDMPFELMYDASDFAIGAVLGQRQDKHFRPIHYASKTMTEEESNYTTTKKEMLAVVIPGNLKTQAKGFCPPVFIFSASIGNHGTTNVGLINGINRDNHMDVTGFVDSDYAKDPDKGKSITGYAFLVQGCVVSWKATLQHVVALSTTEAEYMALMEAVKEAIWLKGLLEELGVELNRVTVNCDNQGAIHLSRNHNDVHVSANGSNKTDNLKHDEKARRDDKGKSSVDSLTGVSDLNMPELEDIIYSDDEEDVGAAADLSNLETNIPVSPIPSNRVHTDHPINQIISDLNSAPQIRSMTRMVKEQGGLHQINDEDFHTCMFVCFLSQKEPKKVHQALKDLSWIKAIQEELLQFKLQKFCVLVDLAKGKRAIGLKWFFRNKKDKRGIVIRNKARLVAYGHTQEEGIDYDEVFAPVARIEAIRLCLAYASFMGFIVYQMDVKSAFLYGTIEEERFGFTDVKAASTPIETEKPLLKDPDGEDVDVHIYRYLKGKPHLGLWYIRDSPFNLMAYSDSDYAGASLYRKFTTGVAAVKLMLLDHKLMLLRVVVSEAIIRRDLHLDDTDGVECLPNEEIFEELARMRYEKPPPKLTFYKAFFSAQWNCSMASAVICLATDRKLNFSKYIFNNMVRNVDGPSKFLMYPHFLQVVMDNQLDDMTSHNIRYTSLALTQKLFTNMRRVGKDQPSTPHDSPPQEELTTPHESFILLLTTLMETCATLSQKVAELEQDKDYQALGILQLKKSVKKLEKKKNQKGKISTIDADEDIALVDVKTAKEVVSIDVESHERINQEKVNVANKGESFKKLKAVEVSGSKSTLEKPSNDAKEMNEEDVQNMLEIVPIIRVGGITHAYQVFEDMLKGFDREDLVALWNLVKEKFSLAVPSEDKEKALWVELKRLFKLDADDVLWKLQRYMYAPLTCKMYNDYEVHHVSSTRGHDIFMLTKKDYPLSNVVMMMLSRKVQVEEDNEMARDLVMKIFMEANKPKSKSLDTSSK</sequence>
<reference evidence="4" key="1">
    <citation type="journal article" date="2019" name="Sci. Rep.">
        <title>Draft genome of Tanacetum cinerariifolium, the natural source of mosquito coil.</title>
        <authorList>
            <person name="Yamashiro T."/>
            <person name="Shiraishi A."/>
            <person name="Satake H."/>
            <person name="Nakayama K."/>
        </authorList>
    </citation>
    <scope>NUCLEOTIDE SEQUENCE</scope>
</reference>
<feature type="compositionally biased region" description="Basic and acidic residues" evidence="1">
    <location>
        <begin position="1003"/>
        <end position="1019"/>
    </location>
</feature>
<dbReference type="InterPro" id="IPR041577">
    <property type="entry name" value="RT_RNaseH_2"/>
</dbReference>
<dbReference type="InterPro" id="IPR043502">
    <property type="entry name" value="DNA/RNA_pol_sf"/>
</dbReference>
<comment type="caution">
    <text evidence="4">The sequence shown here is derived from an EMBL/GenBank/DDBJ whole genome shotgun (WGS) entry which is preliminary data.</text>
</comment>
<keyword evidence="4" id="KW-0548">Nucleotidyltransferase</keyword>
<dbReference type="CDD" id="cd09272">
    <property type="entry name" value="RNase_HI_RT_Ty1"/>
    <property type="match status" value="1"/>
</dbReference>
<dbReference type="InterPro" id="IPR021109">
    <property type="entry name" value="Peptidase_aspartic_dom_sf"/>
</dbReference>
<dbReference type="InterPro" id="IPR013103">
    <property type="entry name" value="RVT_2"/>
</dbReference>
<dbReference type="PANTHER" id="PTHR33067:SF35">
    <property type="entry name" value="ASPARTIC PEPTIDASE DDI1-TYPE DOMAIN-CONTAINING PROTEIN"/>
    <property type="match status" value="1"/>
</dbReference>
<dbReference type="Pfam" id="PF17919">
    <property type="entry name" value="RT_RNaseH_2"/>
    <property type="match status" value="1"/>
</dbReference>